<reference evidence="4 5" key="1">
    <citation type="submission" date="2012-01" db="EMBL/GenBank/DDBJ databases">
        <title>The Genome Sequence of Scardovia wiggsiae F0424.</title>
        <authorList>
            <consortium name="The Broad Institute Genome Sequencing Platform"/>
            <person name="Earl A."/>
            <person name="Ward D."/>
            <person name="Feldgarden M."/>
            <person name="Gevers D."/>
            <person name="Izard J."/>
            <person name="Ganesan A."/>
            <person name="Baranova O.V."/>
            <person name="Blanton J.M."/>
            <person name="Tanner A.C."/>
            <person name="Mathney J."/>
            <person name="Dewhirst F.E."/>
            <person name="Young S.K."/>
            <person name="Zeng Q."/>
            <person name="Gargeya S."/>
            <person name="Fitzgerald M."/>
            <person name="Haas B."/>
            <person name="Abouelleil A."/>
            <person name="Alvarado L."/>
            <person name="Arachchi H.M."/>
            <person name="Berlin A."/>
            <person name="Chapman S.B."/>
            <person name="Gearin G."/>
            <person name="Goldberg J."/>
            <person name="Griggs A."/>
            <person name="Gujja S."/>
            <person name="Hansen M."/>
            <person name="Heiman D."/>
            <person name="Howarth C."/>
            <person name="Larimer J."/>
            <person name="Lui A."/>
            <person name="MacDonald P.J.P."/>
            <person name="McCowen C."/>
            <person name="Montmayeur A."/>
            <person name="Murphy C."/>
            <person name="Neiman D."/>
            <person name="Pearson M."/>
            <person name="Priest M."/>
            <person name="Roberts A."/>
            <person name="Saif S."/>
            <person name="Shea T."/>
            <person name="Sisk P."/>
            <person name="Stolte C."/>
            <person name="Sykes S."/>
            <person name="Wortman J."/>
            <person name="Nusbaum C."/>
            <person name="Birren B."/>
        </authorList>
    </citation>
    <scope>NUCLEOTIDE SEQUENCE [LARGE SCALE GENOMIC DNA]</scope>
    <source>
        <strain evidence="4 5">F0424</strain>
    </source>
</reference>
<feature type="domain" description="Nudix hydrolase" evidence="3">
    <location>
        <begin position="65"/>
        <end position="234"/>
    </location>
</feature>
<dbReference type="SMART" id="SM00855">
    <property type="entry name" value="PGAM"/>
    <property type="match status" value="1"/>
</dbReference>
<dbReference type="PANTHER" id="PTHR21340:SF0">
    <property type="entry name" value="BIS(5'-NUCLEOSYL)-TETRAPHOSPHATASE [ASYMMETRICAL]"/>
    <property type="match status" value="1"/>
</dbReference>
<dbReference type="Pfam" id="PF00293">
    <property type="entry name" value="NUDIX"/>
    <property type="match status" value="1"/>
</dbReference>
<evidence type="ECO:0000259" key="3">
    <source>
        <dbReference type="PROSITE" id="PS51462"/>
    </source>
</evidence>
<dbReference type="InterPro" id="IPR013078">
    <property type="entry name" value="His_Pase_superF_clade-1"/>
</dbReference>
<dbReference type="Pfam" id="PF00300">
    <property type="entry name" value="His_Phos_1"/>
    <property type="match status" value="1"/>
</dbReference>
<evidence type="ECO:0000313" key="5">
    <source>
        <dbReference type="Proteomes" id="UP000006415"/>
    </source>
</evidence>
<gene>
    <name evidence="4" type="ORF">HMPREF9156_01143</name>
</gene>
<sequence length="422" mass="46198">MYLSSFSHIIKEGYAQHARYGNRGNIVLAGGGIVWRYTRRQHASMDDTDVSAGNIHPNLISIHPGTTRPGNAYSDNTAPADTENDADSAVEVCIIYRPKYDDWSWPKGKLEGNESVFHCAVREIQEETGLPVRLGMFLGHISYPLADEGKKAAIPAGNKQRTSKKAGTVPVKHVFYWAAQAAASPSAEVRPQVFGAVSGPDPHEIGGLRWVSLDKARKLLTHSGDRHLIDLFQSAAGSGLLRAQTVLMVRHGKAENRKSWKGEEPMRPLTPRGAAAAYALNREIACFAPDGLFSSPWRRCMETVSSYSYEAHMPVRTLSTQTEAAFADDEEASWRDFLAVMRSCIDPHNPHNSAVCMHRPVIGGMLKRMRSLCATRRLADELPGGSPYMPAGNMLAVTLAPGENSGDDPIIIDIQKVAPLVY</sequence>
<dbReference type="EMBL" id="AGZS01000006">
    <property type="protein sequence ID" value="EJD64648.1"/>
    <property type="molecule type" value="Genomic_DNA"/>
</dbReference>
<dbReference type="eggNOG" id="COG2062">
    <property type="taxonomic scope" value="Bacteria"/>
</dbReference>
<dbReference type="InterPro" id="IPR015797">
    <property type="entry name" value="NUDIX_hydrolase-like_dom_sf"/>
</dbReference>
<dbReference type="PROSITE" id="PS51462">
    <property type="entry name" value="NUDIX"/>
    <property type="match status" value="1"/>
</dbReference>
<dbReference type="Gene3D" id="3.40.50.1240">
    <property type="entry name" value="Phosphoglycerate mutase-like"/>
    <property type="match status" value="1"/>
</dbReference>
<dbReference type="Proteomes" id="UP000006415">
    <property type="component" value="Unassembled WGS sequence"/>
</dbReference>
<dbReference type="STRING" id="857290.HMPREF9156_01143"/>
<dbReference type="AlphaFoldDB" id="J0DEE5"/>
<evidence type="ECO:0000256" key="2">
    <source>
        <dbReference type="SAM" id="MobiDB-lite"/>
    </source>
</evidence>
<keyword evidence="5" id="KW-1185">Reference proteome</keyword>
<protein>
    <recommendedName>
        <fullName evidence="3">Nudix hydrolase domain-containing protein</fullName>
    </recommendedName>
</protein>
<dbReference type="SUPFAM" id="SSF55811">
    <property type="entry name" value="Nudix"/>
    <property type="match status" value="1"/>
</dbReference>
<evidence type="ECO:0000256" key="1">
    <source>
        <dbReference type="ARBA" id="ARBA00022801"/>
    </source>
</evidence>
<dbReference type="GO" id="GO:0006754">
    <property type="term" value="P:ATP biosynthetic process"/>
    <property type="evidence" value="ECO:0007669"/>
    <property type="project" value="TreeGrafter"/>
</dbReference>
<keyword evidence="1" id="KW-0378">Hydrolase</keyword>
<dbReference type="InterPro" id="IPR029033">
    <property type="entry name" value="His_PPase_superfam"/>
</dbReference>
<dbReference type="GO" id="GO:0004081">
    <property type="term" value="F:bis(5'-nucleosyl)-tetraphosphatase (asymmetrical) activity"/>
    <property type="evidence" value="ECO:0007669"/>
    <property type="project" value="TreeGrafter"/>
</dbReference>
<organism evidence="4 5">
    <name type="scientific">Scardovia wiggsiae F0424</name>
    <dbReference type="NCBI Taxonomy" id="857290"/>
    <lineage>
        <taxon>Bacteria</taxon>
        <taxon>Bacillati</taxon>
        <taxon>Actinomycetota</taxon>
        <taxon>Actinomycetes</taxon>
        <taxon>Bifidobacteriales</taxon>
        <taxon>Bifidobacteriaceae</taxon>
        <taxon>Scardovia</taxon>
    </lineage>
</organism>
<dbReference type="InterPro" id="IPR020084">
    <property type="entry name" value="NUDIX_hydrolase_CS"/>
</dbReference>
<dbReference type="InterPro" id="IPR051325">
    <property type="entry name" value="Nudix_hydrolase_domain"/>
</dbReference>
<dbReference type="SUPFAM" id="SSF53254">
    <property type="entry name" value="Phosphoglycerate mutase-like"/>
    <property type="match status" value="1"/>
</dbReference>
<accession>J0DEE5</accession>
<dbReference type="PANTHER" id="PTHR21340">
    <property type="entry name" value="DIADENOSINE 5,5-P1,P4-TETRAPHOSPHATE PYROPHOSPHOHYDROLASE MUTT"/>
    <property type="match status" value="1"/>
</dbReference>
<dbReference type="OrthoDB" id="4287477at2"/>
<dbReference type="InterPro" id="IPR000086">
    <property type="entry name" value="NUDIX_hydrolase_dom"/>
</dbReference>
<dbReference type="eggNOG" id="COG0494">
    <property type="taxonomic scope" value="Bacteria"/>
</dbReference>
<dbReference type="GO" id="GO:0006167">
    <property type="term" value="P:AMP biosynthetic process"/>
    <property type="evidence" value="ECO:0007669"/>
    <property type="project" value="TreeGrafter"/>
</dbReference>
<dbReference type="PROSITE" id="PS00893">
    <property type="entry name" value="NUDIX_BOX"/>
    <property type="match status" value="1"/>
</dbReference>
<dbReference type="Gene3D" id="3.90.79.10">
    <property type="entry name" value="Nucleoside Triphosphate Pyrophosphohydrolase"/>
    <property type="match status" value="1"/>
</dbReference>
<dbReference type="HOGENOM" id="CLU_048989_1_0_11"/>
<name>J0DEE5_9BIFI</name>
<dbReference type="RefSeq" id="WP_007148206.1">
    <property type="nucleotide sequence ID" value="NZ_AKCI01000001.1"/>
</dbReference>
<feature type="region of interest" description="Disordered" evidence="2">
    <location>
        <begin position="60"/>
        <end position="83"/>
    </location>
</feature>
<evidence type="ECO:0000313" key="4">
    <source>
        <dbReference type="EMBL" id="EJD64648.1"/>
    </source>
</evidence>
<comment type="caution">
    <text evidence="4">The sequence shown here is derived from an EMBL/GenBank/DDBJ whole genome shotgun (WGS) entry which is preliminary data.</text>
</comment>
<dbReference type="CDD" id="cd03673">
    <property type="entry name" value="NUDIX_Ap6A_hydrolase"/>
    <property type="match status" value="1"/>
</dbReference>
<proteinExistence type="predicted"/>
<dbReference type="CDD" id="cd07067">
    <property type="entry name" value="HP_PGM_like"/>
    <property type="match status" value="1"/>
</dbReference>